<keyword evidence="1 2" id="KW-0371">Homeobox</keyword>
<dbReference type="EMBL" id="QPFP01000008">
    <property type="protein sequence ID" value="TEB34873.1"/>
    <property type="molecule type" value="Genomic_DNA"/>
</dbReference>
<comment type="caution">
    <text evidence="4">The sequence shown here is derived from an EMBL/GenBank/DDBJ whole genome shotgun (WGS) entry which is preliminary data.</text>
</comment>
<dbReference type="Proteomes" id="UP000298030">
    <property type="component" value="Unassembled WGS sequence"/>
</dbReference>
<dbReference type="AlphaFoldDB" id="A0A4Y7TL21"/>
<name>A0A4Y7TL21_COPMI</name>
<dbReference type="InterPro" id="IPR009057">
    <property type="entry name" value="Homeodomain-like_sf"/>
</dbReference>
<proteinExistence type="predicted"/>
<keyword evidence="1 2" id="KW-0539">Nucleus</keyword>
<dbReference type="GO" id="GO:0000981">
    <property type="term" value="F:DNA-binding transcription factor activity, RNA polymerase II-specific"/>
    <property type="evidence" value="ECO:0007669"/>
    <property type="project" value="TreeGrafter"/>
</dbReference>
<dbReference type="GO" id="GO:0005634">
    <property type="term" value="C:nucleus"/>
    <property type="evidence" value="ECO:0007669"/>
    <property type="project" value="UniProtKB-SubCell"/>
</dbReference>
<feature type="DNA-binding region" description="Homeobox" evidence="1">
    <location>
        <begin position="9"/>
        <end position="61"/>
    </location>
</feature>
<dbReference type="CDD" id="cd00086">
    <property type="entry name" value="homeodomain"/>
    <property type="match status" value="1"/>
</dbReference>
<dbReference type="Pfam" id="PF00046">
    <property type="entry name" value="Homeodomain"/>
    <property type="match status" value="1"/>
</dbReference>
<dbReference type="InterPro" id="IPR057939">
    <property type="entry name" value="TRF2_HOY1_PH"/>
</dbReference>
<gene>
    <name evidence="4" type="ORF">FA13DRAFT_1625068</name>
</gene>
<protein>
    <recommendedName>
        <fullName evidence="3">Homeobox domain-containing protein</fullName>
    </recommendedName>
</protein>
<evidence type="ECO:0000256" key="2">
    <source>
        <dbReference type="RuleBase" id="RU000682"/>
    </source>
</evidence>
<evidence type="ECO:0000259" key="3">
    <source>
        <dbReference type="PROSITE" id="PS50071"/>
    </source>
</evidence>
<comment type="subcellular location">
    <subcellularLocation>
        <location evidence="1 2">Nucleus</location>
    </subcellularLocation>
</comment>
<dbReference type="OrthoDB" id="6159439at2759"/>
<evidence type="ECO:0000313" key="4">
    <source>
        <dbReference type="EMBL" id="TEB34873.1"/>
    </source>
</evidence>
<reference evidence="4 5" key="1">
    <citation type="journal article" date="2019" name="Nat. Ecol. Evol.">
        <title>Megaphylogeny resolves global patterns of mushroom evolution.</title>
        <authorList>
            <person name="Varga T."/>
            <person name="Krizsan K."/>
            <person name="Foldi C."/>
            <person name="Dima B."/>
            <person name="Sanchez-Garcia M."/>
            <person name="Sanchez-Ramirez S."/>
            <person name="Szollosi G.J."/>
            <person name="Szarkandi J.G."/>
            <person name="Papp V."/>
            <person name="Albert L."/>
            <person name="Andreopoulos W."/>
            <person name="Angelini C."/>
            <person name="Antonin V."/>
            <person name="Barry K.W."/>
            <person name="Bougher N.L."/>
            <person name="Buchanan P."/>
            <person name="Buyck B."/>
            <person name="Bense V."/>
            <person name="Catcheside P."/>
            <person name="Chovatia M."/>
            <person name="Cooper J."/>
            <person name="Damon W."/>
            <person name="Desjardin D."/>
            <person name="Finy P."/>
            <person name="Geml J."/>
            <person name="Haridas S."/>
            <person name="Hughes K."/>
            <person name="Justo A."/>
            <person name="Karasinski D."/>
            <person name="Kautmanova I."/>
            <person name="Kiss B."/>
            <person name="Kocsube S."/>
            <person name="Kotiranta H."/>
            <person name="LaButti K.M."/>
            <person name="Lechner B.E."/>
            <person name="Liimatainen K."/>
            <person name="Lipzen A."/>
            <person name="Lukacs Z."/>
            <person name="Mihaltcheva S."/>
            <person name="Morgado L.N."/>
            <person name="Niskanen T."/>
            <person name="Noordeloos M.E."/>
            <person name="Ohm R.A."/>
            <person name="Ortiz-Santana B."/>
            <person name="Ovrebo C."/>
            <person name="Racz N."/>
            <person name="Riley R."/>
            <person name="Savchenko A."/>
            <person name="Shiryaev A."/>
            <person name="Soop K."/>
            <person name="Spirin V."/>
            <person name="Szebenyi C."/>
            <person name="Tomsovsky M."/>
            <person name="Tulloss R.E."/>
            <person name="Uehling J."/>
            <person name="Grigoriev I.V."/>
            <person name="Vagvolgyi C."/>
            <person name="Papp T."/>
            <person name="Martin F.M."/>
            <person name="Miettinen O."/>
            <person name="Hibbett D.S."/>
            <person name="Nagy L.G."/>
        </authorList>
    </citation>
    <scope>NUCLEOTIDE SEQUENCE [LARGE SCALE GENOMIC DNA]</scope>
    <source>
        <strain evidence="4 5">FP101781</strain>
    </source>
</reference>
<accession>A0A4Y7TL21</accession>
<dbReference type="SUPFAM" id="SSF46689">
    <property type="entry name" value="Homeodomain-like"/>
    <property type="match status" value="1"/>
</dbReference>
<dbReference type="PANTHER" id="PTHR46255">
    <property type="entry name" value="SHORT STATURE HOMEOBOX"/>
    <property type="match status" value="1"/>
</dbReference>
<feature type="domain" description="Homeobox" evidence="3">
    <location>
        <begin position="7"/>
        <end position="60"/>
    </location>
</feature>
<dbReference type="SMART" id="SM00389">
    <property type="entry name" value="HOX"/>
    <property type="match status" value="1"/>
</dbReference>
<keyword evidence="5" id="KW-1185">Reference proteome</keyword>
<dbReference type="InterPro" id="IPR052631">
    <property type="entry name" value="Paired_homeobox_Bicoid"/>
</dbReference>
<keyword evidence="1 2" id="KW-0238">DNA-binding</keyword>
<dbReference type="InterPro" id="IPR001356">
    <property type="entry name" value="HD"/>
</dbReference>
<dbReference type="PROSITE" id="PS50071">
    <property type="entry name" value="HOMEOBOX_2"/>
    <property type="match status" value="1"/>
</dbReference>
<organism evidence="4 5">
    <name type="scientific">Coprinellus micaceus</name>
    <name type="common">Glistening ink-cap mushroom</name>
    <name type="synonym">Coprinus micaceus</name>
    <dbReference type="NCBI Taxonomy" id="71717"/>
    <lineage>
        <taxon>Eukaryota</taxon>
        <taxon>Fungi</taxon>
        <taxon>Dikarya</taxon>
        <taxon>Basidiomycota</taxon>
        <taxon>Agaricomycotina</taxon>
        <taxon>Agaricomycetes</taxon>
        <taxon>Agaricomycetidae</taxon>
        <taxon>Agaricales</taxon>
        <taxon>Agaricineae</taxon>
        <taxon>Psathyrellaceae</taxon>
        <taxon>Coprinellus</taxon>
    </lineage>
</organism>
<dbReference type="GO" id="GO:1990837">
    <property type="term" value="F:sequence-specific double-stranded DNA binding"/>
    <property type="evidence" value="ECO:0007669"/>
    <property type="project" value="TreeGrafter"/>
</dbReference>
<evidence type="ECO:0000313" key="5">
    <source>
        <dbReference type="Proteomes" id="UP000298030"/>
    </source>
</evidence>
<evidence type="ECO:0000256" key="1">
    <source>
        <dbReference type="PROSITE-ProRule" id="PRU00108"/>
    </source>
</evidence>
<dbReference type="Gene3D" id="1.10.10.60">
    <property type="entry name" value="Homeodomain-like"/>
    <property type="match status" value="1"/>
</dbReference>
<sequence length="219" mass="24335">MTTPWRARSKQERTRRTLQQLEELEAVFASNRYPTTGIKASLADKFGITLRQIQVWFQNRVTNGATILPHVAQRGSAIPDFQATVAQGADILTTLHESSPVIAIPSESVTVGSWRYLSSHTPGGVLTTYICRDEKKVSWLVRESENAFKMSIPFDTIVDVTLDANGVSPPSSSAAVTIRLSRPPSFFFWAPFMSRSWQSCDDWTEGRQGTLASSHCLRG</sequence>
<dbReference type="PANTHER" id="PTHR46255:SF3">
    <property type="entry name" value="HOMEOBOX DOMAIN-CONTAINING PROTEIN"/>
    <property type="match status" value="1"/>
</dbReference>
<dbReference type="STRING" id="71717.A0A4Y7TL21"/>
<dbReference type="Pfam" id="PF24818">
    <property type="entry name" value="PH_TRF2_HOY1"/>
    <property type="match status" value="1"/>
</dbReference>
<feature type="non-terminal residue" evidence="4">
    <location>
        <position position="219"/>
    </location>
</feature>